<dbReference type="GeneID" id="93230144"/>
<reference evidence="3 5" key="3">
    <citation type="submission" date="2018-04" db="EMBL/GenBank/DDBJ databases">
        <title>Genomic Encyclopedia of Type Strains, Phase IV (KMG-IV): sequencing the most valuable type-strain genomes for metagenomic binning, comparative biology and taxonomic classification.</title>
        <authorList>
            <person name="Goeker M."/>
        </authorList>
    </citation>
    <scope>NUCLEOTIDE SEQUENCE [LARGE SCALE GENOMIC DNA]</scope>
    <source>
        <strain evidence="3 5">DSM 26588</strain>
    </source>
</reference>
<evidence type="ECO:0000313" key="2">
    <source>
        <dbReference type="EMBL" id="ALP95017.1"/>
    </source>
</evidence>
<dbReference type="InterPro" id="IPR001387">
    <property type="entry name" value="Cro/C1-type_HTH"/>
</dbReference>
<evidence type="ECO:0000313" key="3">
    <source>
        <dbReference type="EMBL" id="PVY54729.1"/>
    </source>
</evidence>
<dbReference type="RefSeq" id="WP_033117346.1">
    <property type="nucleotide sequence ID" value="NZ_CALICV010000024.1"/>
</dbReference>
<dbReference type="CDD" id="cd00093">
    <property type="entry name" value="HTH_XRE"/>
    <property type="match status" value="1"/>
</dbReference>
<evidence type="ECO:0000313" key="4">
    <source>
        <dbReference type="Proteomes" id="UP000064844"/>
    </source>
</evidence>
<dbReference type="GO" id="GO:0003677">
    <property type="term" value="F:DNA binding"/>
    <property type="evidence" value="ECO:0007669"/>
    <property type="project" value="UniProtKB-KW"/>
</dbReference>
<accession>A0A0S2W6S7</accession>
<dbReference type="SUPFAM" id="SSF47413">
    <property type="entry name" value="lambda repressor-like DNA-binding domains"/>
    <property type="match status" value="1"/>
</dbReference>
<dbReference type="EMBL" id="QEKK01000005">
    <property type="protein sequence ID" value="PVY54729.1"/>
    <property type="molecule type" value="Genomic_DNA"/>
</dbReference>
<feature type="domain" description="HTH cro/C1-type" evidence="1">
    <location>
        <begin position="5"/>
        <end position="59"/>
    </location>
</feature>
<keyword evidence="4" id="KW-1185">Reference proteome</keyword>
<dbReference type="STRING" id="1297617.IB211_02626c"/>
<reference evidence="2 4" key="1">
    <citation type="journal article" date="2015" name="Nat. Commun.">
        <title>Production of butyrate from lysine and the Amadori product fructoselysine by a human gut commensal.</title>
        <authorList>
            <person name="Bui T.P."/>
            <person name="Ritari J."/>
            <person name="Boeren S."/>
            <person name="de Waard P."/>
            <person name="Plugge C.M."/>
            <person name="de Vos W.M."/>
        </authorList>
    </citation>
    <scope>NUCLEOTIDE SEQUENCE [LARGE SCALE GENOMIC DNA]</scope>
    <source>
        <strain evidence="2 4">AF211</strain>
    </source>
</reference>
<dbReference type="EMBL" id="CP011307">
    <property type="protein sequence ID" value="ALP95017.1"/>
    <property type="molecule type" value="Genomic_DNA"/>
</dbReference>
<dbReference type="AlphaFoldDB" id="A0A0S2W6S7"/>
<dbReference type="Gene3D" id="1.10.260.40">
    <property type="entry name" value="lambda repressor-like DNA-binding domains"/>
    <property type="match status" value="1"/>
</dbReference>
<dbReference type="Proteomes" id="UP000245778">
    <property type="component" value="Unassembled WGS sequence"/>
</dbReference>
<reference evidence="4" key="2">
    <citation type="submission" date="2015-04" db="EMBL/GenBank/DDBJ databases">
        <title>A butyrogenic pathway from the amino acid lysine in a human gut commensal.</title>
        <authorList>
            <person name="de Vos W.M."/>
            <person name="Bui N.T.P."/>
            <person name="Plugge C.M."/>
            <person name="Ritari J."/>
        </authorList>
    </citation>
    <scope>NUCLEOTIDE SEQUENCE [LARGE SCALE GENOMIC DNA]</scope>
    <source>
        <strain evidence="4">AF211</strain>
    </source>
</reference>
<gene>
    <name evidence="3" type="ORF">C7373_105149</name>
    <name evidence="2" type="ORF">IB211_02626c</name>
</gene>
<protein>
    <submittedName>
        <fullName evidence="3">DNA-binding XRE family transcriptional regulator</fullName>
    </submittedName>
    <submittedName>
        <fullName evidence="2">Transcriptional regulator, XRE family</fullName>
    </submittedName>
</protein>
<dbReference type="Pfam" id="PF01381">
    <property type="entry name" value="HTH_3"/>
    <property type="match status" value="1"/>
</dbReference>
<dbReference type="SMART" id="SM00530">
    <property type="entry name" value="HTH_XRE"/>
    <property type="match status" value="1"/>
</dbReference>
<sequence length="85" mass="9986">MYDRIRALREDADLKQKNLAEVLNIRQPTYSDYVRGNLNVPAPALIALARFYHTSVDYILGLADIREPYPRHEEKGERQWMEITP</sequence>
<keyword evidence="3" id="KW-0238">DNA-binding</keyword>
<evidence type="ECO:0000259" key="1">
    <source>
        <dbReference type="PROSITE" id="PS50943"/>
    </source>
</evidence>
<dbReference type="InterPro" id="IPR010982">
    <property type="entry name" value="Lambda_DNA-bd_dom_sf"/>
</dbReference>
<proteinExistence type="predicted"/>
<evidence type="ECO:0000313" key="5">
    <source>
        <dbReference type="Proteomes" id="UP000245778"/>
    </source>
</evidence>
<dbReference type="PROSITE" id="PS50943">
    <property type="entry name" value="HTH_CROC1"/>
    <property type="match status" value="1"/>
</dbReference>
<dbReference type="eggNOG" id="COG1476">
    <property type="taxonomic scope" value="Bacteria"/>
</dbReference>
<organism evidence="2 4">
    <name type="scientific">Intestinimonas butyriciproducens</name>
    <dbReference type="NCBI Taxonomy" id="1297617"/>
    <lineage>
        <taxon>Bacteria</taxon>
        <taxon>Bacillati</taxon>
        <taxon>Bacillota</taxon>
        <taxon>Clostridia</taxon>
        <taxon>Eubacteriales</taxon>
        <taxon>Intestinimonas</taxon>
    </lineage>
</organism>
<dbReference type="Proteomes" id="UP000064844">
    <property type="component" value="Chromosome"/>
</dbReference>
<name>A0A0S2W6S7_9FIRM</name>
<dbReference type="KEGG" id="ibu:IB211_02626c"/>